<dbReference type="Proteomes" id="UP000054516">
    <property type="component" value="Unassembled WGS sequence"/>
</dbReference>
<feature type="compositionally biased region" description="Low complexity" evidence="1">
    <location>
        <begin position="170"/>
        <end position="218"/>
    </location>
</feature>
<evidence type="ECO:0000313" key="4">
    <source>
        <dbReference type="Proteomes" id="UP000054516"/>
    </source>
</evidence>
<evidence type="ECO:0000256" key="1">
    <source>
        <dbReference type="SAM" id="MobiDB-lite"/>
    </source>
</evidence>
<accession>A0A1W2TNT0</accession>
<proteinExistence type="predicted"/>
<reference evidence="3" key="1">
    <citation type="submission" date="2016-03" db="EMBL/GenBank/DDBJ databases">
        <title>Draft genome sequence of Rosellinia necatrix.</title>
        <authorList>
            <person name="Kanematsu S."/>
        </authorList>
    </citation>
    <scope>NUCLEOTIDE SEQUENCE [LARGE SCALE GENOMIC DNA]</scope>
    <source>
        <strain evidence="3">W97</strain>
    </source>
</reference>
<evidence type="ECO:0000256" key="2">
    <source>
        <dbReference type="SAM" id="Phobius"/>
    </source>
</evidence>
<keyword evidence="2" id="KW-0812">Transmembrane</keyword>
<dbReference type="EMBL" id="DF977488">
    <property type="protein sequence ID" value="GAP90033.2"/>
    <property type="molecule type" value="Genomic_DNA"/>
</dbReference>
<feature type="compositionally biased region" description="Low complexity" evidence="1">
    <location>
        <begin position="117"/>
        <end position="129"/>
    </location>
</feature>
<sequence>MGKCGDKQWPYVVNGMCCKTGTTPVVLAGGTTVLCCPEGADCALIKPTACQLEYYNPRPNGADDPPSISTIFTRRGLDRCGALCCPWGYVCDDKIVGGTAPVCRMLDDQSRQPDGAPCTSIPTTSSIPVPSGPVPSIPQPSMPEPSMPEPSMPEPSMSTPSIPQTSTPEPSTSVDTATTITTIITTSAGAATTTESGSTPTSSAPGTGTETPSSSSGPQLGSGAIAGVVVGLFAVVGFVVIVVFRGRPAWPWKRRRPNSTHGSVHPDDYNDAAVLRVVGMTMSRPTVTEFIARSSGEQSHRNPRH</sequence>
<evidence type="ECO:0000313" key="3">
    <source>
        <dbReference type="EMBL" id="GAP90033.2"/>
    </source>
</evidence>
<dbReference type="STRING" id="77044.A0A1W2TNT0"/>
<dbReference type="AlphaFoldDB" id="A0A1W2TNT0"/>
<keyword evidence="2" id="KW-0472">Membrane</keyword>
<feature type="transmembrane region" description="Helical" evidence="2">
    <location>
        <begin position="224"/>
        <end position="246"/>
    </location>
</feature>
<dbReference type="PANTHER" id="PTHR16861">
    <property type="entry name" value="GLYCOPROTEIN 38"/>
    <property type="match status" value="1"/>
</dbReference>
<keyword evidence="2" id="KW-1133">Transmembrane helix</keyword>
<keyword evidence="4" id="KW-1185">Reference proteome</keyword>
<gene>
    <name evidence="3" type="ORF">SAMD00023353_4300690</name>
</gene>
<dbReference type="OrthoDB" id="5338512at2759"/>
<protein>
    <submittedName>
        <fullName evidence="3">Uncharacterized protein</fullName>
    </submittedName>
</protein>
<feature type="region of interest" description="Disordered" evidence="1">
    <location>
        <begin position="109"/>
        <end position="218"/>
    </location>
</feature>
<dbReference type="PANTHER" id="PTHR16861:SF4">
    <property type="entry name" value="SH3 DOMAIN PROTEIN (AFU_ORTHOLOGUE AFUA_1G13610)"/>
    <property type="match status" value="1"/>
</dbReference>
<feature type="compositionally biased region" description="Pro residues" evidence="1">
    <location>
        <begin position="130"/>
        <end position="153"/>
    </location>
</feature>
<organism evidence="3">
    <name type="scientific">Rosellinia necatrix</name>
    <name type="common">White root-rot fungus</name>
    <dbReference type="NCBI Taxonomy" id="77044"/>
    <lineage>
        <taxon>Eukaryota</taxon>
        <taxon>Fungi</taxon>
        <taxon>Dikarya</taxon>
        <taxon>Ascomycota</taxon>
        <taxon>Pezizomycotina</taxon>
        <taxon>Sordariomycetes</taxon>
        <taxon>Xylariomycetidae</taxon>
        <taxon>Xylariales</taxon>
        <taxon>Xylariaceae</taxon>
        <taxon>Rosellinia</taxon>
    </lineage>
</organism>
<feature type="compositionally biased region" description="Low complexity" evidence="1">
    <location>
        <begin position="154"/>
        <end position="163"/>
    </location>
</feature>
<name>A0A1W2TNT0_ROSNE</name>